<reference evidence="2 3" key="1">
    <citation type="journal article" date="2013" name="Appl. Microbiol. Biotechnol.">
        <title>Glycerol assimilation and production of 1,3-propanediol by Citrobacter amalonaticus Y19.</title>
        <authorList>
            <person name="Ainala S.K."/>
            <person name="Ashok S."/>
            <person name="Ko Y."/>
            <person name="Park S."/>
        </authorList>
    </citation>
    <scope>NUCLEOTIDE SEQUENCE [LARGE SCALE GENOMIC DNA]</scope>
    <source>
        <strain evidence="2 3">Y19</strain>
    </source>
</reference>
<dbReference type="Proteomes" id="UP000034085">
    <property type="component" value="Chromosome"/>
</dbReference>
<name>A0A0F6RH98_CITAM</name>
<protein>
    <submittedName>
        <fullName evidence="2">PEP phosphonomutase</fullName>
    </submittedName>
</protein>
<evidence type="ECO:0000259" key="1">
    <source>
        <dbReference type="Pfam" id="PF25509"/>
    </source>
</evidence>
<dbReference type="KEGG" id="cama:F384_20240"/>
<dbReference type="SUPFAM" id="SSF51395">
    <property type="entry name" value="FMN-linked oxidoreductases"/>
    <property type="match status" value="1"/>
</dbReference>
<dbReference type="RefSeq" id="WP_046492426.1">
    <property type="nucleotide sequence ID" value="NZ_CP011132.1"/>
</dbReference>
<sequence length="309" mass="32450">MEHKRLLDCTASDFACMDKTALLYAIRASEGRILVSETIAITQPLLNNVTNAELAASQGADILLINMFDSEAPLIQGMPAGTAPDQTLHELQRLTGRIIGVNLEAVDPEFAIAHDDIWKMKPGRAATAENARKLVAMGAKILVLTGNPNNGVSNQSLGKAVKAIREAVGDSAIIITGKMHGAGIVRESGSAIISESDVAAFAEQGADIVLIPAPGTVPGMSQQKVESLIACAHAHGALAMTAIGTSQEGADVSTIRQIALMSKMAGADLHHIGDTGYMGMALPENILAYSVAIRGVRHTYTRIARSVNR</sequence>
<dbReference type="OrthoDB" id="5581965at2"/>
<dbReference type="HOGENOM" id="CLU_078477_0_0_6"/>
<dbReference type="EMBL" id="CP011132">
    <property type="protein sequence ID" value="AKE60728.1"/>
    <property type="molecule type" value="Genomic_DNA"/>
</dbReference>
<organism evidence="2 3">
    <name type="scientific">Citrobacter amalonaticus Y19</name>
    <dbReference type="NCBI Taxonomy" id="1261127"/>
    <lineage>
        <taxon>Bacteria</taxon>
        <taxon>Pseudomonadati</taxon>
        <taxon>Pseudomonadota</taxon>
        <taxon>Gammaproteobacteria</taxon>
        <taxon>Enterobacterales</taxon>
        <taxon>Enterobacteriaceae</taxon>
        <taxon>Citrobacter</taxon>
    </lineage>
</organism>
<accession>A0A0F6RH98</accession>
<dbReference type="AlphaFoldDB" id="A0A0F6RH98"/>
<feature type="domain" description="DUF7916" evidence="1">
    <location>
        <begin position="7"/>
        <end position="309"/>
    </location>
</feature>
<evidence type="ECO:0000313" key="3">
    <source>
        <dbReference type="Proteomes" id="UP000034085"/>
    </source>
</evidence>
<proteinExistence type="predicted"/>
<dbReference type="PATRIC" id="fig|1261127.3.peg.4223"/>
<dbReference type="InterPro" id="IPR057238">
    <property type="entry name" value="DUF7916"/>
</dbReference>
<evidence type="ECO:0000313" key="2">
    <source>
        <dbReference type="EMBL" id="AKE60728.1"/>
    </source>
</evidence>
<dbReference type="Pfam" id="PF25509">
    <property type="entry name" value="DUF7916"/>
    <property type="match status" value="1"/>
</dbReference>
<gene>
    <name evidence="2" type="ORF">F384_20240</name>
</gene>